<name>A0AAV4W1D7_9ARAC</name>
<keyword evidence="2" id="KW-1185">Reference proteome</keyword>
<comment type="caution">
    <text evidence="1">The sequence shown here is derived from an EMBL/GenBank/DDBJ whole genome shotgun (WGS) entry which is preliminary data.</text>
</comment>
<reference evidence="1 2" key="1">
    <citation type="submission" date="2021-06" db="EMBL/GenBank/DDBJ databases">
        <title>Caerostris darwini draft genome.</title>
        <authorList>
            <person name="Kono N."/>
            <person name="Arakawa K."/>
        </authorList>
    </citation>
    <scope>NUCLEOTIDE SEQUENCE [LARGE SCALE GENOMIC DNA]</scope>
</reference>
<accession>A0AAV4W1D7</accession>
<protein>
    <submittedName>
        <fullName evidence="1">Uncharacterized protein</fullName>
    </submittedName>
</protein>
<dbReference type="AlphaFoldDB" id="A0AAV4W1D7"/>
<gene>
    <name evidence="1" type="ORF">CDAR_286341</name>
</gene>
<proteinExistence type="predicted"/>
<evidence type="ECO:0000313" key="1">
    <source>
        <dbReference type="EMBL" id="GIY76376.1"/>
    </source>
</evidence>
<organism evidence="1 2">
    <name type="scientific">Caerostris darwini</name>
    <dbReference type="NCBI Taxonomy" id="1538125"/>
    <lineage>
        <taxon>Eukaryota</taxon>
        <taxon>Metazoa</taxon>
        <taxon>Ecdysozoa</taxon>
        <taxon>Arthropoda</taxon>
        <taxon>Chelicerata</taxon>
        <taxon>Arachnida</taxon>
        <taxon>Araneae</taxon>
        <taxon>Araneomorphae</taxon>
        <taxon>Entelegynae</taxon>
        <taxon>Araneoidea</taxon>
        <taxon>Araneidae</taxon>
        <taxon>Caerostris</taxon>
    </lineage>
</organism>
<dbReference type="Proteomes" id="UP001054837">
    <property type="component" value="Unassembled WGS sequence"/>
</dbReference>
<sequence>MWLWRNPWGLEEFDFHGCVRCFVRSFEGWLARKNYESLAWAYNKAWGSLTSTDVSSVSFGHSEGLLARDALVFACRYSDTNYYHKNIKIAEN</sequence>
<dbReference type="EMBL" id="BPLQ01014003">
    <property type="protein sequence ID" value="GIY76376.1"/>
    <property type="molecule type" value="Genomic_DNA"/>
</dbReference>
<evidence type="ECO:0000313" key="2">
    <source>
        <dbReference type="Proteomes" id="UP001054837"/>
    </source>
</evidence>